<dbReference type="Proteomes" id="UP000623269">
    <property type="component" value="Unassembled WGS sequence"/>
</dbReference>
<dbReference type="EMBL" id="JAEAGR010000013">
    <property type="protein sequence ID" value="MBH1941652.1"/>
    <property type="molecule type" value="Genomic_DNA"/>
</dbReference>
<keyword evidence="2" id="KW-1185">Reference proteome</keyword>
<name>A0A8J7KXD0_9FIRM</name>
<sequence length="76" mass="8746">MKQYCRYCANAVAADLIGIWCEAKKKEYSASTAKAENHCTDFIYCDIDAFYCGDDSKRYKPRIPKQEQCEGQISLF</sequence>
<accession>A0A8J7KXD0</accession>
<comment type="caution">
    <text evidence="1">The sequence shown here is derived from an EMBL/GenBank/DDBJ whole genome shotgun (WGS) entry which is preliminary data.</text>
</comment>
<proteinExistence type="predicted"/>
<dbReference type="RefSeq" id="WP_197661897.1">
    <property type="nucleotide sequence ID" value="NZ_JAEAGR010000013.1"/>
</dbReference>
<evidence type="ECO:0000313" key="1">
    <source>
        <dbReference type="EMBL" id="MBH1941652.1"/>
    </source>
</evidence>
<organism evidence="1 2">
    <name type="scientific">Mobilitalea sibirica</name>
    <dbReference type="NCBI Taxonomy" id="1462919"/>
    <lineage>
        <taxon>Bacteria</taxon>
        <taxon>Bacillati</taxon>
        <taxon>Bacillota</taxon>
        <taxon>Clostridia</taxon>
        <taxon>Lachnospirales</taxon>
        <taxon>Lachnospiraceae</taxon>
        <taxon>Mobilitalea</taxon>
    </lineage>
</organism>
<gene>
    <name evidence="1" type="ORF">I5677_12185</name>
</gene>
<protein>
    <submittedName>
        <fullName evidence="1">Uncharacterized protein</fullName>
    </submittedName>
</protein>
<dbReference type="AlphaFoldDB" id="A0A8J7KXD0"/>
<reference evidence="1" key="1">
    <citation type="submission" date="2020-12" db="EMBL/GenBank/DDBJ databases">
        <title>M. sibirica DSM 26468T genome.</title>
        <authorList>
            <person name="Thieme N."/>
            <person name="Rettenmaier R."/>
            <person name="Zverlov V."/>
            <person name="Liebl W."/>
        </authorList>
    </citation>
    <scope>NUCLEOTIDE SEQUENCE</scope>
    <source>
        <strain evidence="1">DSM 26468</strain>
    </source>
</reference>
<evidence type="ECO:0000313" key="2">
    <source>
        <dbReference type="Proteomes" id="UP000623269"/>
    </source>
</evidence>